<gene>
    <name evidence="3" type="ORF">U473_04860</name>
</gene>
<feature type="binding site" evidence="2">
    <location>
        <begin position="212"/>
        <end position="214"/>
    </location>
    <ligand>
        <name>substrate</name>
    </ligand>
</feature>
<feature type="binding site" evidence="2">
    <location>
        <position position="43"/>
    </location>
    <ligand>
        <name>substrate</name>
    </ligand>
</feature>
<keyword evidence="1 2" id="KW-0808">Transferase</keyword>
<dbReference type="NCBIfam" id="NF011405">
    <property type="entry name" value="PRK14830.1"/>
    <property type="match status" value="1"/>
</dbReference>
<comment type="subunit">
    <text evidence="2">Homodimer.</text>
</comment>
<sequence length="258" mass="30109">MLKGLFAKKKENGLDKNKLNIKDLDPLNIPKHVAIIMDGNGRWAKQKGLPRIAGHREGMKTIREVARVANEVGIKILTLYAFSTENWKRPQDEVKFLMDLPQEFLRKELDELIEQNVQVKMMGFDQQLPEHTLNAVHEAVEKTKQNTGLILNFALNYGSRYEIIHAIRNIVDDVLAGNISKDEIDEKLMNQYLLTKSYPDPDLLIRTSGELRISNFLLWQIAYTELWYTDEFWPEFNKQSLLQAIYEYQQRSRRFGSL</sequence>
<dbReference type="InterPro" id="IPR018520">
    <property type="entry name" value="UPP_synth-like_CS"/>
</dbReference>
<dbReference type="GO" id="GO:0005829">
    <property type="term" value="C:cytosol"/>
    <property type="evidence" value="ECO:0007669"/>
    <property type="project" value="TreeGrafter"/>
</dbReference>
<evidence type="ECO:0000313" key="4">
    <source>
        <dbReference type="Proteomes" id="UP000070352"/>
    </source>
</evidence>
<feature type="binding site" evidence="2">
    <location>
        <position position="225"/>
    </location>
    <ligand>
        <name>Mg(2+)</name>
        <dbReference type="ChEBI" id="CHEBI:18420"/>
    </ligand>
</feature>
<accession>A0A135L3E6</accession>
<dbReference type="EC" id="2.5.1.-" evidence="2"/>
<reference evidence="3 4" key="1">
    <citation type="submission" date="2016-02" db="EMBL/GenBank/DDBJ databases">
        <title>Draft Genome for Tepidibacillus decaturensis nov. sp. Strain Z9, an Anaerobic, Moderately Thermophilic and Heterotrophic Bacterium from Deep Subsurface of the Illinois Basin, USA.</title>
        <authorList>
            <person name="Dong Y."/>
            <person name="Chang J.Y."/>
            <person name="Sanford R."/>
            <person name="Fouke B.W."/>
        </authorList>
    </citation>
    <scope>NUCLEOTIDE SEQUENCE [LARGE SCALE GENOMIC DNA]</scope>
    <source>
        <strain evidence="3 4">Z9</strain>
    </source>
</reference>
<dbReference type="PROSITE" id="PS01066">
    <property type="entry name" value="UPP_SYNTHASE"/>
    <property type="match status" value="1"/>
</dbReference>
<name>A0A135L3E6_9BACI</name>
<dbReference type="GO" id="GO:0030145">
    <property type="term" value="F:manganese ion binding"/>
    <property type="evidence" value="ECO:0007669"/>
    <property type="project" value="TreeGrafter"/>
</dbReference>
<keyword evidence="2" id="KW-0460">Magnesium</keyword>
<feature type="binding site" evidence="2">
    <location>
        <position position="89"/>
    </location>
    <ligand>
        <name>substrate</name>
    </ligand>
</feature>
<feature type="binding site" evidence="2">
    <location>
        <position position="206"/>
    </location>
    <ligand>
        <name>substrate</name>
    </ligand>
</feature>
<comment type="caution">
    <text evidence="3">The sequence shown here is derived from an EMBL/GenBank/DDBJ whole genome shotgun (WGS) entry which is preliminary data.</text>
</comment>
<comment type="function">
    <text evidence="2">Catalyzes the condensation of isopentenyl diphosphate (IPP) with allylic pyrophosphates generating different type of terpenoids.</text>
</comment>
<evidence type="ECO:0000256" key="1">
    <source>
        <dbReference type="ARBA" id="ARBA00022679"/>
    </source>
</evidence>
<keyword evidence="2" id="KW-0479">Metal-binding</keyword>
<dbReference type="InterPro" id="IPR001441">
    <property type="entry name" value="UPP_synth-like"/>
</dbReference>
<dbReference type="STRING" id="1413211.U473_04860"/>
<feature type="binding site" evidence="2">
    <location>
        <position position="87"/>
    </location>
    <ligand>
        <name>substrate</name>
    </ligand>
</feature>
<comment type="similarity">
    <text evidence="2">Belongs to the UPP synthase family.</text>
</comment>
<feature type="binding site" evidence="2">
    <location>
        <position position="55"/>
    </location>
    <ligand>
        <name>substrate</name>
    </ligand>
</feature>
<dbReference type="GO" id="GO:0000287">
    <property type="term" value="F:magnesium ion binding"/>
    <property type="evidence" value="ECO:0007669"/>
    <property type="project" value="UniProtKB-UniRule"/>
</dbReference>
<dbReference type="InterPro" id="IPR036424">
    <property type="entry name" value="UPP_synth-like_sf"/>
</dbReference>
<feature type="active site" evidence="2">
    <location>
        <position position="38"/>
    </location>
</feature>
<dbReference type="SUPFAM" id="SSF64005">
    <property type="entry name" value="Undecaprenyl diphosphate synthase"/>
    <property type="match status" value="1"/>
</dbReference>
<dbReference type="PANTHER" id="PTHR10291:SF0">
    <property type="entry name" value="DEHYDRODOLICHYL DIPHOSPHATE SYNTHASE 2"/>
    <property type="match status" value="1"/>
</dbReference>
<comment type="cofactor">
    <cofactor evidence="2">
        <name>Mg(2+)</name>
        <dbReference type="ChEBI" id="CHEBI:18420"/>
    </cofactor>
    <text evidence="2">Binds 2 magnesium ions per subunit.</text>
</comment>
<dbReference type="RefSeq" id="WP_068723900.1">
    <property type="nucleotide sequence ID" value="NZ_LSKU01000001.1"/>
</dbReference>
<protein>
    <recommendedName>
        <fullName evidence="2">Isoprenyl transferase</fullName>
        <ecNumber evidence="2">2.5.1.-</ecNumber>
    </recommendedName>
</protein>
<dbReference type="EMBL" id="LSKU01000001">
    <property type="protein sequence ID" value="KXG43417.1"/>
    <property type="molecule type" value="Genomic_DNA"/>
</dbReference>
<dbReference type="Pfam" id="PF01255">
    <property type="entry name" value="Prenyltransf"/>
    <property type="match status" value="1"/>
</dbReference>
<dbReference type="Gene3D" id="3.40.1180.10">
    <property type="entry name" value="Decaprenyl diphosphate synthase-like"/>
    <property type="match status" value="1"/>
</dbReference>
<dbReference type="PANTHER" id="PTHR10291">
    <property type="entry name" value="DEHYDRODOLICHYL DIPHOSPHATE SYNTHASE FAMILY MEMBER"/>
    <property type="match status" value="1"/>
</dbReference>
<dbReference type="Proteomes" id="UP000070352">
    <property type="component" value="Unassembled WGS sequence"/>
</dbReference>
<dbReference type="CDD" id="cd00475">
    <property type="entry name" value="Cis_IPPS"/>
    <property type="match status" value="1"/>
</dbReference>
<organism evidence="3 4">
    <name type="scientific">Tepidibacillus decaturensis</name>
    <dbReference type="NCBI Taxonomy" id="1413211"/>
    <lineage>
        <taxon>Bacteria</taxon>
        <taxon>Bacillati</taxon>
        <taxon>Bacillota</taxon>
        <taxon>Bacilli</taxon>
        <taxon>Bacillales</taxon>
        <taxon>Bacillaceae</taxon>
        <taxon>Tepidibacillus</taxon>
    </lineage>
</organism>
<feature type="binding site" evidence="2">
    <location>
        <position position="51"/>
    </location>
    <ligand>
        <name>substrate</name>
    </ligand>
</feature>
<evidence type="ECO:0000256" key="2">
    <source>
        <dbReference type="HAMAP-Rule" id="MF_01139"/>
    </source>
</evidence>
<feature type="active site" description="Proton acceptor" evidence="2">
    <location>
        <position position="86"/>
    </location>
</feature>
<dbReference type="NCBIfam" id="TIGR00055">
    <property type="entry name" value="uppS"/>
    <property type="match status" value="1"/>
</dbReference>
<feature type="binding site" evidence="2">
    <location>
        <position position="38"/>
    </location>
    <ligand>
        <name>Mg(2+)</name>
        <dbReference type="ChEBI" id="CHEBI:18420"/>
    </ligand>
</feature>
<dbReference type="GO" id="GO:0016094">
    <property type="term" value="P:polyprenol biosynthetic process"/>
    <property type="evidence" value="ECO:0007669"/>
    <property type="project" value="TreeGrafter"/>
</dbReference>
<dbReference type="GO" id="GO:0008834">
    <property type="term" value="F:ditrans,polycis-undecaprenyl-diphosphate synthase [(2E,6E)-farnesyl-diphosphate specific] activity"/>
    <property type="evidence" value="ECO:0007669"/>
    <property type="project" value="TreeGrafter"/>
</dbReference>
<evidence type="ECO:0000313" key="3">
    <source>
        <dbReference type="EMBL" id="KXG43417.1"/>
    </source>
</evidence>
<dbReference type="HAMAP" id="MF_01139">
    <property type="entry name" value="ISPT"/>
    <property type="match status" value="1"/>
</dbReference>
<feature type="binding site" evidence="2">
    <location>
        <begin position="39"/>
        <end position="42"/>
    </location>
    <ligand>
        <name>substrate</name>
    </ligand>
</feature>
<dbReference type="AlphaFoldDB" id="A0A135L3E6"/>
<dbReference type="FunFam" id="3.40.1180.10:FF:000001">
    <property type="entry name" value="(2E,6E)-farnesyl-diphosphate-specific ditrans,polycis-undecaprenyl-diphosphate synthase"/>
    <property type="match status" value="1"/>
</dbReference>
<keyword evidence="4" id="KW-1185">Reference proteome</keyword>
<feature type="binding site" evidence="2">
    <location>
        <begin position="83"/>
        <end position="85"/>
    </location>
    <ligand>
        <name>substrate</name>
    </ligand>
</feature>
<proteinExistence type="inferred from homology"/>